<keyword evidence="1" id="KW-0812">Transmembrane</keyword>
<dbReference type="Proteomes" id="UP000094723">
    <property type="component" value="Plasmid pLS_1"/>
</dbReference>
<dbReference type="PANTHER" id="PTHR40448:SF1">
    <property type="entry name" value="TWO-COMPONENT SENSOR HISTIDINE KINASE"/>
    <property type="match status" value="1"/>
</dbReference>
<evidence type="ECO:0000313" key="3">
    <source>
        <dbReference type="EMBL" id="AIR11575.1"/>
    </source>
</evidence>
<keyword evidence="3" id="KW-0808">Transferase</keyword>
<protein>
    <submittedName>
        <fullName evidence="4">ATPase</fullName>
    </submittedName>
    <submittedName>
        <fullName evidence="3">AbpK sensory Transduction Histidine Kinase</fullName>
    </submittedName>
</protein>
<feature type="transmembrane region" description="Helical" evidence="1">
    <location>
        <begin position="182"/>
        <end position="201"/>
    </location>
</feature>
<dbReference type="EMBL" id="CP017108">
    <property type="protein sequence ID" value="AOO74382.1"/>
    <property type="molecule type" value="Genomic_DNA"/>
</dbReference>
<evidence type="ECO:0000313" key="4">
    <source>
        <dbReference type="EMBL" id="AOO74382.1"/>
    </source>
</evidence>
<keyword evidence="3" id="KW-0418">Kinase</keyword>
<dbReference type="Pfam" id="PF14501">
    <property type="entry name" value="HATPase_c_5"/>
    <property type="match status" value="1"/>
</dbReference>
<dbReference type="InterPro" id="IPR032834">
    <property type="entry name" value="NatK-like_C"/>
</dbReference>
<dbReference type="PANTHER" id="PTHR40448">
    <property type="entry name" value="TWO-COMPONENT SENSOR HISTIDINE KINASE"/>
    <property type="match status" value="1"/>
</dbReference>
<accession>A0A089QFP2</accession>
<dbReference type="EMBL" id="CP007647">
    <property type="protein sequence ID" value="AIR11575.1"/>
    <property type="molecule type" value="Genomic_DNA"/>
</dbReference>
<dbReference type="GO" id="GO:0042802">
    <property type="term" value="F:identical protein binding"/>
    <property type="evidence" value="ECO:0007669"/>
    <property type="project" value="TreeGrafter"/>
</dbReference>
<feature type="transmembrane region" description="Helical" evidence="1">
    <location>
        <begin position="88"/>
        <end position="105"/>
    </location>
</feature>
<feature type="transmembrane region" description="Helical" evidence="1">
    <location>
        <begin position="153"/>
        <end position="176"/>
    </location>
</feature>
<gene>
    <name evidence="4" type="ORF">BHF65_08855</name>
    <name evidence="3" type="ORF">LSJ_2166c</name>
</gene>
<dbReference type="SUPFAM" id="SSF55874">
    <property type="entry name" value="ATPase domain of HSP90 chaperone/DNA topoisomerase II/histidine kinase"/>
    <property type="match status" value="1"/>
</dbReference>
<keyword evidence="3" id="KW-0614">Plasmid</keyword>
<geneLocation type="plasmid" evidence="6">
    <name>pls_1 sequence</name>
</geneLocation>
<reference evidence="3 5" key="1">
    <citation type="journal article" date="2014" name="BMC Genomics">
        <title>Unusual genome complexity in Lactobacillus salivarius JCM1046.</title>
        <authorList>
            <person name="Raftis E.J."/>
            <person name="Forde B.M."/>
            <person name="Claesson M.J."/>
            <person name="O'Toole P.W."/>
        </authorList>
    </citation>
    <scope>NUCLEOTIDE SEQUENCE [LARGE SCALE GENOMIC DNA]</scope>
    <source>
        <strain evidence="3 5">JCM1046</strain>
        <plasmid evidence="3 5">pMP1046A</plasmid>
    </source>
</reference>
<feature type="domain" description="Sensor histidine kinase NatK-like C-terminal" evidence="2">
    <location>
        <begin position="325"/>
        <end position="426"/>
    </location>
</feature>
<keyword evidence="1" id="KW-1133">Transmembrane helix</keyword>
<feature type="transmembrane region" description="Helical" evidence="1">
    <location>
        <begin position="111"/>
        <end position="132"/>
    </location>
</feature>
<dbReference type="KEGG" id="lsj:LSJ_2166c"/>
<organism evidence="3 5">
    <name type="scientific">Ligilactobacillus salivarius</name>
    <dbReference type="NCBI Taxonomy" id="1624"/>
    <lineage>
        <taxon>Bacteria</taxon>
        <taxon>Bacillati</taxon>
        <taxon>Bacillota</taxon>
        <taxon>Bacilli</taxon>
        <taxon>Lactobacillales</taxon>
        <taxon>Lactobacillaceae</taxon>
        <taxon>Ligilactobacillus</taxon>
    </lineage>
</organism>
<reference evidence="4 6" key="2">
    <citation type="submission" date="2016-09" db="EMBL/GenBank/DDBJ databases">
        <title>Complete Genome Sequence of Lactobacillus salivarius Jin.</title>
        <authorList>
            <person name="Jin N."/>
            <person name="Li C."/>
            <person name="Wang M."/>
            <person name="Ren D."/>
            <person name="Di Y."/>
            <person name="Pan R."/>
            <person name="Du S."/>
            <person name="Lu H."/>
            <person name="Li X."/>
            <person name="Tian M."/>
        </authorList>
    </citation>
    <scope>NUCLEOTIDE SEQUENCE [LARGE SCALE GENOMIC DNA]</scope>
    <source>
        <strain evidence="4 6">CICC 23174</strain>
        <plasmid evidence="4">pLS_1</plasmid>
        <plasmid evidence="6">pls_1 sequence</plasmid>
    </source>
</reference>
<dbReference type="Proteomes" id="UP000029488">
    <property type="component" value="Plasmid pMP1046A"/>
</dbReference>
<geneLocation type="plasmid" evidence="4">
    <name>pLS_1</name>
</geneLocation>
<sequence>MTDIVDIYNRYNIIIYAVGLFISVACDYLFFYLITPINRSKKQNILFTIITFPIVFLYHGGGDLGAFCAELFEVSAFYIVYKRRKRDYQVLGRILILLLYSYLSFEIEFLLSQIISQYISALPIDTIVINILEYYILMKTDIIKNLDDEYGKTFFYLIIYLLVSFAGIYYLTGYLFKVDKVLYLILLVVIIVQLIFSLYIYNNSKKIRQDKLSLQQIKDLKIYTQQLESSQRSLRKFKHDYQNMLVSLKLSAKKNHDKELIDKLAEYSSKILEDKVLWQFNDVDNIKDELLKSLFISKLNRIFQDNIQYSFECRDVIDSLSNEYNAFDIIRILGITYDNAIEESLELGDEARIDTMVYRENGELEIEIKNRCRNTDLTIQDMKKSGFTTKKNHDGLGLANIEELSQPYNDIFINYQIKDGWFTFLMVMSI</sequence>
<keyword evidence="1" id="KW-0472">Membrane</keyword>
<dbReference type="InterPro" id="IPR036890">
    <property type="entry name" value="HATPase_C_sf"/>
</dbReference>
<evidence type="ECO:0000313" key="6">
    <source>
        <dbReference type="Proteomes" id="UP000094723"/>
    </source>
</evidence>
<evidence type="ECO:0000256" key="1">
    <source>
        <dbReference type="SAM" id="Phobius"/>
    </source>
</evidence>
<dbReference type="Gene3D" id="3.30.565.10">
    <property type="entry name" value="Histidine kinase-like ATPase, C-terminal domain"/>
    <property type="match status" value="1"/>
</dbReference>
<evidence type="ECO:0000313" key="5">
    <source>
        <dbReference type="Proteomes" id="UP000029488"/>
    </source>
</evidence>
<geneLocation type="plasmid" evidence="3 5">
    <name>pMP1046A</name>
</geneLocation>
<evidence type="ECO:0000259" key="2">
    <source>
        <dbReference type="Pfam" id="PF14501"/>
    </source>
</evidence>
<dbReference type="RefSeq" id="WP_034983613.1">
    <property type="nucleotide sequence ID" value="NZ_CP007647.1"/>
</dbReference>
<proteinExistence type="predicted"/>
<dbReference type="GO" id="GO:0016301">
    <property type="term" value="F:kinase activity"/>
    <property type="evidence" value="ECO:0007669"/>
    <property type="project" value="UniProtKB-KW"/>
</dbReference>
<name>A0A089QFP2_9LACO</name>
<dbReference type="AlphaFoldDB" id="A0A089QFP2"/>
<feature type="transmembrane region" description="Helical" evidence="1">
    <location>
        <begin position="43"/>
        <end position="58"/>
    </location>
</feature>
<feature type="transmembrane region" description="Helical" evidence="1">
    <location>
        <begin position="13"/>
        <end position="31"/>
    </location>
</feature>